<evidence type="ECO:0000313" key="2">
    <source>
        <dbReference type="Proteomes" id="UP000821853"/>
    </source>
</evidence>
<dbReference type="VEuPathDB" id="VectorBase:HLOH_050890"/>
<proteinExistence type="predicted"/>
<reference evidence="1 2" key="1">
    <citation type="journal article" date="2020" name="Cell">
        <title>Large-Scale Comparative Analyses of Tick Genomes Elucidate Their Genetic Diversity and Vector Capacities.</title>
        <authorList>
            <consortium name="Tick Genome and Microbiome Consortium (TIGMIC)"/>
            <person name="Jia N."/>
            <person name="Wang J."/>
            <person name="Shi W."/>
            <person name="Du L."/>
            <person name="Sun Y."/>
            <person name="Zhan W."/>
            <person name="Jiang J.F."/>
            <person name="Wang Q."/>
            <person name="Zhang B."/>
            <person name="Ji P."/>
            <person name="Bell-Sakyi L."/>
            <person name="Cui X.M."/>
            <person name="Yuan T.T."/>
            <person name="Jiang B.G."/>
            <person name="Yang W.F."/>
            <person name="Lam T.T."/>
            <person name="Chang Q.C."/>
            <person name="Ding S.J."/>
            <person name="Wang X.J."/>
            <person name="Zhu J.G."/>
            <person name="Ruan X.D."/>
            <person name="Zhao L."/>
            <person name="Wei J.T."/>
            <person name="Ye R.Z."/>
            <person name="Que T.C."/>
            <person name="Du C.H."/>
            <person name="Zhou Y.H."/>
            <person name="Cheng J.X."/>
            <person name="Dai P.F."/>
            <person name="Guo W.B."/>
            <person name="Han X.H."/>
            <person name="Huang E.J."/>
            <person name="Li L.F."/>
            <person name="Wei W."/>
            <person name="Gao Y.C."/>
            <person name="Liu J.Z."/>
            <person name="Shao H.Z."/>
            <person name="Wang X."/>
            <person name="Wang C.C."/>
            <person name="Yang T.C."/>
            <person name="Huo Q.B."/>
            <person name="Li W."/>
            <person name="Chen H.Y."/>
            <person name="Chen S.E."/>
            <person name="Zhou L.G."/>
            <person name="Ni X.B."/>
            <person name="Tian J.H."/>
            <person name="Sheng Y."/>
            <person name="Liu T."/>
            <person name="Pan Y.S."/>
            <person name="Xia L.Y."/>
            <person name="Li J."/>
            <person name="Zhao F."/>
            <person name="Cao W.C."/>
        </authorList>
    </citation>
    <scope>NUCLEOTIDE SEQUENCE [LARGE SCALE GENOMIC DNA]</scope>
    <source>
        <strain evidence="1">HaeL-2018</strain>
    </source>
</reference>
<dbReference type="EMBL" id="JABSTR010000006">
    <property type="protein sequence ID" value="KAH9373224.1"/>
    <property type="molecule type" value="Genomic_DNA"/>
</dbReference>
<accession>A0A9J6GFH0</accession>
<comment type="caution">
    <text evidence="1">The sequence shown here is derived from an EMBL/GenBank/DDBJ whole genome shotgun (WGS) entry which is preliminary data.</text>
</comment>
<dbReference type="Proteomes" id="UP000821853">
    <property type="component" value="Chromosome 4"/>
</dbReference>
<keyword evidence="2" id="KW-1185">Reference proteome</keyword>
<evidence type="ECO:0000313" key="1">
    <source>
        <dbReference type="EMBL" id="KAH9373224.1"/>
    </source>
</evidence>
<name>A0A9J6GFH0_HAELO</name>
<protein>
    <submittedName>
        <fullName evidence="1">Uncharacterized protein</fullName>
    </submittedName>
</protein>
<gene>
    <name evidence="1" type="ORF">HPB48_004969</name>
</gene>
<sequence>MPAGCFGRSVVQGRPSGARTLFASGSGTGRMTDAERIWELPSRGLGGLCAIHLPPRSHVLSPGTLLVSFVAERETEGGGPTSAIPSERDERATRFREFTRMVPLLT</sequence>
<organism evidence="1 2">
    <name type="scientific">Haemaphysalis longicornis</name>
    <name type="common">Bush tick</name>
    <dbReference type="NCBI Taxonomy" id="44386"/>
    <lineage>
        <taxon>Eukaryota</taxon>
        <taxon>Metazoa</taxon>
        <taxon>Ecdysozoa</taxon>
        <taxon>Arthropoda</taxon>
        <taxon>Chelicerata</taxon>
        <taxon>Arachnida</taxon>
        <taxon>Acari</taxon>
        <taxon>Parasitiformes</taxon>
        <taxon>Ixodida</taxon>
        <taxon>Ixodoidea</taxon>
        <taxon>Ixodidae</taxon>
        <taxon>Haemaphysalinae</taxon>
        <taxon>Haemaphysalis</taxon>
    </lineage>
</organism>
<dbReference type="AlphaFoldDB" id="A0A9J6GFH0"/>